<proteinExistence type="predicted"/>
<dbReference type="Pfam" id="PF01979">
    <property type="entry name" value="Amidohydro_1"/>
    <property type="match status" value="1"/>
</dbReference>
<comment type="caution">
    <text evidence="4">The sequence shown here is derived from an EMBL/GenBank/DDBJ whole genome shotgun (WGS) entry which is preliminary data.</text>
</comment>
<feature type="domain" description="Peptidase M61 catalytic" evidence="2">
    <location>
        <begin position="315"/>
        <end position="420"/>
    </location>
</feature>
<evidence type="ECO:0000259" key="3">
    <source>
        <dbReference type="Pfam" id="PF17899"/>
    </source>
</evidence>
<dbReference type="InterPro" id="IPR051781">
    <property type="entry name" value="Metallo-dep_Hydrolase"/>
</dbReference>
<dbReference type="Gene3D" id="2.60.40.3650">
    <property type="match status" value="1"/>
</dbReference>
<dbReference type="SUPFAM" id="SSF51556">
    <property type="entry name" value="Metallo-dependent hydrolases"/>
    <property type="match status" value="1"/>
</dbReference>
<dbReference type="InterPro" id="IPR006680">
    <property type="entry name" value="Amidohydro-rel"/>
</dbReference>
<name>A0ABS3FHF3_9FLAO</name>
<dbReference type="Gene3D" id="1.10.390.10">
    <property type="entry name" value="Neutral Protease Domain 2"/>
    <property type="match status" value="1"/>
</dbReference>
<evidence type="ECO:0000259" key="2">
    <source>
        <dbReference type="Pfam" id="PF05299"/>
    </source>
</evidence>
<dbReference type="Pfam" id="PF17899">
    <property type="entry name" value="Peptidase_M61_N"/>
    <property type="match status" value="1"/>
</dbReference>
<sequence>MKNVIPPFFVLFVIWTLSAFRVSGQENVEPKIVASIDLTMVAKDKVPVTIDPDSLDVDLVIYRLPKVIQGTYAIGDYGRFVEQFKAFDYKGNELLALPIDANSWKIHNAQNLDKIQYWVNDTFDMERSGIPNIPLSPSGTNIEPGNYVLNLHAFVGYFDSLKNSPYELDITTPVDFKYTSALKCSTKELSVDGEKRTLKYIAPRYFDLTDNPMMFGDLDIEKFKVGNIKFELGVYSPNKRYSAKSVKKSLLQMLRAQVTYLGNFKGAKNYSIIVYLSDGKEDSPKGFGGLEHNTSTVIVMPEYWEETKLYNIMFDMMAHEFFHIVTPMTIHSEDIHYFDYSNPTFSKHLWLYEGVTEYFSKLFKVDQHLVSEEGFYDEMAYKINDSKKFNDSLSFTTMSENILTEKFKVNYPNVYRKGALIAMCLDILMREESNGKRSLLSLIKELSEKYGKNNPFMDDELIGDITEMTYPSIGSFMQKHVVGSQPINYQEYLVKVGLIIQDGHIISVDNPEPFKLRLRNVWLNKNTVKTTLIENVNVIPMNEEIVLEHQDVLIENGKIVDIRVTDTINPRTPVDLLIDGTDKYLIPGLSEMHYHWRNNDRDIETEFKLLLVNGVTTARNMGEYDGQDHIAIREKIKMGQLLGPNYYTTGPYLQADKLQTIEDAIKEVHQHKDSGYDFIKIGDGREIAKEVYLNLLEEAQRFNIPVIGHAQHNLPLEFSLRMKSIEHVEEFIYIFNTSEDFTYLNHDLDFLNAAARQIKDSGVYVAPTLVIFEMITQYLDEEKFTELKANDLAKYLPEKDAMYWLSDENHYRADFANGKDRIDLGMDPLEFFESYYEWMKVFTKILSNHDVPMLSGSDTFGMVIPGFSLHNEFEFLQEVGLTPYGILKSSTIVPARYLDVLASEGTISEGKNANLVLLNKNPLEDIGNTKSIEGVMLKGTWFSRDKLDTMLLEVEMSND</sequence>
<dbReference type="PANTHER" id="PTHR43135">
    <property type="entry name" value="ALPHA-D-RIBOSE 1-METHYLPHOSPHONATE 5-TRIPHOSPHATE DIPHOSPHATASE"/>
    <property type="match status" value="1"/>
</dbReference>
<dbReference type="PANTHER" id="PTHR43135:SF3">
    <property type="entry name" value="ALPHA-D-RIBOSE 1-METHYLPHOSPHONATE 5-TRIPHOSPHATE DIPHOSPHATASE"/>
    <property type="match status" value="1"/>
</dbReference>
<protein>
    <submittedName>
        <fullName evidence="4">Amidohydrolase family protein</fullName>
    </submittedName>
</protein>
<accession>A0ABS3FHF3</accession>
<dbReference type="RefSeq" id="WP_207029510.1">
    <property type="nucleotide sequence ID" value="NZ_JAFLNM010000002.1"/>
</dbReference>
<organism evidence="4 5">
    <name type="scientific">Flagellimonas profundi</name>
    <dbReference type="NCBI Taxonomy" id="2915620"/>
    <lineage>
        <taxon>Bacteria</taxon>
        <taxon>Pseudomonadati</taxon>
        <taxon>Bacteroidota</taxon>
        <taxon>Flavobacteriia</taxon>
        <taxon>Flavobacteriales</taxon>
        <taxon>Flavobacteriaceae</taxon>
        <taxon>Flagellimonas</taxon>
    </lineage>
</organism>
<dbReference type="InterPro" id="IPR007963">
    <property type="entry name" value="Peptidase_M61_catalytic"/>
</dbReference>
<dbReference type="Gene3D" id="3.40.50.10910">
    <property type="entry name" value="Amidohydrolase"/>
    <property type="match status" value="1"/>
</dbReference>
<dbReference type="EMBL" id="JAFLNM010000002">
    <property type="protein sequence ID" value="MBO0342564.1"/>
    <property type="molecule type" value="Genomic_DNA"/>
</dbReference>
<feature type="domain" description="Peptidase M61 N-terminal" evidence="3">
    <location>
        <begin position="35"/>
        <end position="217"/>
    </location>
</feature>
<gene>
    <name evidence="4" type="ORF">J0654_12970</name>
</gene>
<dbReference type="InterPro" id="IPR040756">
    <property type="entry name" value="Peptidase_M61_N"/>
</dbReference>
<feature type="domain" description="Amidohydrolase-related" evidence="1">
    <location>
        <begin position="585"/>
        <end position="941"/>
    </location>
</feature>
<evidence type="ECO:0000313" key="4">
    <source>
        <dbReference type="EMBL" id="MBO0342564.1"/>
    </source>
</evidence>
<keyword evidence="5" id="KW-1185">Reference proteome</keyword>
<dbReference type="Gene3D" id="3.30.110.90">
    <property type="entry name" value="Amidohydrolase"/>
    <property type="match status" value="1"/>
</dbReference>
<dbReference type="InterPro" id="IPR032466">
    <property type="entry name" value="Metal_Hydrolase"/>
</dbReference>
<dbReference type="SUPFAM" id="SSF51338">
    <property type="entry name" value="Composite domain of metallo-dependent hydrolases"/>
    <property type="match status" value="1"/>
</dbReference>
<reference evidence="4 5" key="1">
    <citation type="submission" date="2021-03" db="EMBL/GenBank/DDBJ databases">
        <title>Muricauda lutimaris sp. nov. and Muricauda ruestringensis sp. nov, two marine members of the Flavobacteriaceae isolated from deep sea sediments of Western Pacific.</title>
        <authorList>
            <person name="Zhao S."/>
            <person name="Liu R."/>
        </authorList>
    </citation>
    <scope>NUCLEOTIDE SEQUENCE [LARGE SCALE GENOMIC DNA]</scope>
    <source>
        <strain evidence="4 5">BC31-3-A3</strain>
    </source>
</reference>
<dbReference type="Gene3D" id="2.30.40.10">
    <property type="entry name" value="Urease, subunit C, domain 1"/>
    <property type="match status" value="1"/>
</dbReference>
<dbReference type="Gene3D" id="1.20.58.520">
    <property type="entry name" value="Amidohydrolase"/>
    <property type="match status" value="1"/>
</dbReference>
<dbReference type="InterPro" id="IPR011059">
    <property type="entry name" value="Metal-dep_hydrolase_composite"/>
</dbReference>
<evidence type="ECO:0000259" key="1">
    <source>
        <dbReference type="Pfam" id="PF01979"/>
    </source>
</evidence>
<evidence type="ECO:0000313" key="5">
    <source>
        <dbReference type="Proteomes" id="UP000664807"/>
    </source>
</evidence>
<dbReference type="InterPro" id="IPR027268">
    <property type="entry name" value="Peptidase_M4/M1_CTD_sf"/>
</dbReference>
<dbReference type="Pfam" id="PF05299">
    <property type="entry name" value="Peptidase_M61"/>
    <property type="match status" value="1"/>
</dbReference>
<dbReference type="Proteomes" id="UP000664807">
    <property type="component" value="Unassembled WGS sequence"/>
</dbReference>